<keyword evidence="2" id="KW-1185">Reference proteome</keyword>
<reference evidence="2" key="1">
    <citation type="journal article" date="2019" name="Int. J. Syst. Evol. Microbiol.">
        <title>The Global Catalogue of Microorganisms (GCM) 10K type strain sequencing project: providing services to taxonomists for standard genome sequencing and annotation.</title>
        <authorList>
            <consortium name="The Broad Institute Genomics Platform"/>
            <consortium name="The Broad Institute Genome Sequencing Center for Infectious Disease"/>
            <person name="Wu L."/>
            <person name="Ma J."/>
        </authorList>
    </citation>
    <scope>NUCLEOTIDE SEQUENCE [LARGE SCALE GENOMIC DNA]</scope>
    <source>
        <strain evidence="2">CGMCC 1.15044</strain>
    </source>
</reference>
<evidence type="ECO:0000313" key="1">
    <source>
        <dbReference type="EMBL" id="GGA22987.1"/>
    </source>
</evidence>
<dbReference type="EMBL" id="BMHF01000001">
    <property type="protein sequence ID" value="GGA22987.1"/>
    <property type="molecule type" value="Genomic_DNA"/>
</dbReference>
<accession>A0ABQ1FNJ0</accession>
<dbReference type="SUPFAM" id="SSF81301">
    <property type="entry name" value="Nucleotidyltransferase"/>
    <property type="match status" value="1"/>
</dbReference>
<dbReference type="Proteomes" id="UP000609323">
    <property type="component" value="Unassembled WGS sequence"/>
</dbReference>
<evidence type="ECO:0000313" key="2">
    <source>
        <dbReference type="Proteomes" id="UP000609323"/>
    </source>
</evidence>
<dbReference type="InterPro" id="IPR043519">
    <property type="entry name" value="NT_sf"/>
</dbReference>
<protein>
    <recommendedName>
        <fullName evidence="3">Nucleotidyltransferase family protein</fullName>
    </recommendedName>
</protein>
<evidence type="ECO:0008006" key="3">
    <source>
        <dbReference type="Google" id="ProtNLM"/>
    </source>
</evidence>
<dbReference type="RefSeq" id="WP_174704669.1">
    <property type="nucleotide sequence ID" value="NZ_BMHF01000001.1"/>
</dbReference>
<comment type="caution">
    <text evidence="1">The sequence shown here is derived from an EMBL/GenBank/DDBJ whole genome shotgun (WGS) entry which is preliminary data.</text>
</comment>
<name>A0ABQ1FNJ0_9BACL</name>
<gene>
    <name evidence="1" type="ORF">GCM10010917_04680</name>
</gene>
<sequence length="218" mass="24329">MRIGVYMGNLGSLEKLGYYIQERELTSNPGLERALAALIDQLEPAGVTWLAGGSVGLWLQGVSLSAQPRDIDIYAEKAAASLIHERLKPLATDEPRWDESGIYASLLSHYSMDGYTLELVGGFEVHTSLADYKVEVEPLLEDAALTVVPGLKVMPLAHEFIFNLLRGRPDRYRPIADRMNTDPGRFMPLLKQIITRNGWTLQQQAAMSQLARLEGWFD</sequence>
<proteinExistence type="predicted"/>
<organism evidence="1 2">
    <name type="scientific">Paenibacillus physcomitrellae</name>
    <dbReference type="NCBI Taxonomy" id="1619311"/>
    <lineage>
        <taxon>Bacteria</taxon>
        <taxon>Bacillati</taxon>
        <taxon>Bacillota</taxon>
        <taxon>Bacilli</taxon>
        <taxon>Bacillales</taxon>
        <taxon>Paenibacillaceae</taxon>
        <taxon>Paenibacillus</taxon>
    </lineage>
</organism>
<dbReference type="Gene3D" id="3.30.460.40">
    <property type="match status" value="1"/>
</dbReference>